<accession>A0A7S3GBG1</accession>
<evidence type="ECO:0000313" key="2">
    <source>
        <dbReference type="EMBL" id="CAE0258472.1"/>
    </source>
</evidence>
<gene>
    <name evidence="2" type="ORF">PBIL07802_LOCUS20735</name>
</gene>
<feature type="coiled-coil region" evidence="1">
    <location>
        <begin position="294"/>
        <end position="339"/>
    </location>
</feature>
<keyword evidence="1" id="KW-0175">Coiled coil</keyword>
<name>A0A7S3GBG1_9EUKA</name>
<dbReference type="EMBL" id="HBIB01032024">
    <property type="protein sequence ID" value="CAE0258472.1"/>
    <property type="molecule type" value="Transcribed_RNA"/>
</dbReference>
<proteinExistence type="predicted"/>
<sequence>MAAEKTVLVYDSDFKKAQASQPQALVDRIQKKRSRRSHNISAAAARKAQLLDSRKERANQTVKRALNVAEKVKKETAEKARSTLFQSEVRLIAASKKRHIQSAAIAARANKHNEEALQLRHYVKLRDDAIAHQKSLHLASKQALASINRQQFINDRLMKIAFYLAEIKVRAANARITRKEEQARLDTEIKYSADAASGRRDVILEHRSSHNVSPAKDARTIINAAGKTIGRLRLGIQIGDSLAKAEERRERSLRDITSNLARRHDYIRRRMRNRSEGDSEKITKAGHSLNERLRSAERRRMAHIQARKMQAQQEVLKVMNRADEEEKKKMEQAKRLRDNIHLNQQKASARRHHHLKTMQKNAKTMSDLIMKAAQERPITA</sequence>
<evidence type="ECO:0000256" key="1">
    <source>
        <dbReference type="SAM" id="Coils"/>
    </source>
</evidence>
<organism evidence="2">
    <name type="scientific">Palpitomonas bilix</name>
    <dbReference type="NCBI Taxonomy" id="652834"/>
    <lineage>
        <taxon>Eukaryota</taxon>
        <taxon>Eukaryota incertae sedis</taxon>
    </lineage>
</organism>
<reference evidence="2" key="1">
    <citation type="submission" date="2021-01" db="EMBL/GenBank/DDBJ databases">
        <authorList>
            <person name="Corre E."/>
            <person name="Pelletier E."/>
            <person name="Niang G."/>
            <person name="Scheremetjew M."/>
            <person name="Finn R."/>
            <person name="Kale V."/>
            <person name="Holt S."/>
            <person name="Cochrane G."/>
            <person name="Meng A."/>
            <person name="Brown T."/>
            <person name="Cohen L."/>
        </authorList>
    </citation>
    <scope>NUCLEOTIDE SEQUENCE</scope>
    <source>
        <strain evidence="2">NIES-2562</strain>
    </source>
</reference>
<dbReference type="AlphaFoldDB" id="A0A7S3GBG1"/>
<protein>
    <submittedName>
        <fullName evidence="2">Uncharacterized protein</fullName>
    </submittedName>
</protein>